<gene>
    <name evidence="2" type="ORF">A3844_26270</name>
</gene>
<accession>A0ABX3EG51</accession>
<name>A0ABX3EG51_9BACL</name>
<feature type="domain" description="Copper amine oxidase-like N-terminal" evidence="1">
    <location>
        <begin position="8"/>
        <end position="85"/>
    </location>
</feature>
<dbReference type="Gene3D" id="3.30.457.10">
    <property type="entry name" value="Copper amine oxidase-like, N-terminal domain"/>
    <property type="match status" value="1"/>
</dbReference>
<evidence type="ECO:0000259" key="1">
    <source>
        <dbReference type="Pfam" id="PF07833"/>
    </source>
</evidence>
<evidence type="ECO:0000313" key="3">
    <source>
        <dbReference type="Proteomes" id="UP000186058"/>
    </source>
</evidence>
<dbReference type="SUPFAM" id="SSF55383">
    <property type="entry name" value="Copper amine oxidase, domain N"/>
    <property type="match status" value="1"/>
</dbReference>
<proteinExistence type="predicted"/>
<comment type="caution">
    <text evidence="2">The sequence shown here is derived from an EMBL/GenBank/DDBJ whole genome shotgun (WGS) entry which is preliminary data.</text>
</comment>
<dbReference type="InterPro" id="IPR036582">
    <property type="entry name" value="Mao_N_sf"/>
</dbReference>
<reference evidence="2 3" key="1">
    <citation type="submission" date="2016-03" db="EMBL/GenBank/DDBJ databases">
        <authorList>
            <person name="Sant'Anna F.H."/>
            <person name="Ambrosini A."/>
            <person name="Souza R."/>
            <person name="Bach E."/>
            <person name="Fernandes G."/>
            <person name="Balsanelli E."/>
            <person name="Baura V.A."/>
            <person name="Souza E.M."/>
            <person name="Passaglia L."/>
        </authorList>
    </citation>
    <scope>NUCLEOTIDE SEQUENCE [LARGE SCALE GENOMIC DNA]</scope>
    <source>
        <strain evidence="2 3">P26E</strain>
    </source>
</reference>
<dbReference type="InterPro" id="IPR012854">
    <property type="entry name" value="Cu_amine_oxidase-like_N"/>
</dbReference>
<dbReference type="Pfam" id="PF07833">
    <property type="entry name" value="Cu_amine_oxidN1"/>
    <property type="match status" value="1"/>
</dbReference>
<evidence type="ECO:0000313" key="2">
    <source>
        <dbReference type="EMBL" id="OKP81483.1"/>
    </source>
</evidence>
<keyword evidence="3" id="KW-1185">Reference proteome</keyword>
<dbReference type="EMBL" id="LVWI01000080">
    <property type="protein sequence ID" value="OKP81483.1"/>
    <property type="molecule type" value="Genomic_DNA"/>
</dbReference>
<dbReference type="Proteomes" id="UP000186058">
    <property type="component" value="Unassembled WGS sequence"/>
</dbReference>
<sequence length="328" mass="35964">MPASIITPAGFALKWDNSSKKAVFSGWEKSFTVQVGSRTGVLDGKKLDTGGTPYLFNHQLYVPVKFIVSALEGKTVRWNPQTQQLLADGLHMYRAYSESHAGSVYTASLDTGELFITTGGSPKRKLASLGSGLDLVHFKFEQTPAGLTMLRISNSYGEPHIYREYFTYLLKNAALIRQAHTGFHSTFSEPAVWSGGKLLLNDGHTLRLIEDGTGDVIETIDLPQLMGISKSNPPAVYYNVEGWYSDVAVIRPGDTGFLTLVNRSTGAQTPLYKVLVDADRQRVLEQVDSVFPGDNIFLTGRTGNTLTFTGYITGDKDEVYTYTLPGGK</sequence>
<protein>
    <recommendedName>
        <fullName evidence="1">Copper amine oxidase-like N-terminal domain-containing protein</fullName>
    </recommendedName>
</protein>
<organism evidence="2 3">
    <name type="scientific">Paenibacillus helianthi</name>
    <dbReference type="NCBI Taxonomy" id="1349432"/>
    <lineage>
        <taxon>Bacteria</taxon>
        <taxon>Bacillati</taxon>
        <taxon>Bacillota</taxon>
        <taxon>Bacilli</taxon>
        <taxon>Bacillales</taxon>
        <taxon>Paenibacillaceae</taxon>
        <taxon>Paenibacillus</taxon>
    </lineage>
</organism>